<organism evidence="4 5">
    <name type="scientific">Toxocara canis</name>
    <name type="common">Canine roundworm</name>
    <dbReference type="NCBI Taxonomy" id="6265"/>
    <lineage>
        <taxon>Eukaryota</taxon>
        <taxon>Metazoa</taxon>
        <taxon>Ecdysozoa</taxon>
        <taxon>Nematoda</taxon>
        <taxon>Chromadorea</taxon>
        <taxon>Rhabditida</taxon>
        <taxon>Spirurina</taxon>
        <taxon>Ascaridomorpha</taxon>
        <taxon>Ascaridoidea</taxon>
        <taxon>Toxocaridae</taxon>
        <taxon>Toxocara</taxon>
    </lineage>
</organism>
<evidence type="ECO:0000313" key="4">
    <source>
        <dbReference type="Proteomes" id="UP000050794"/>
    </source>
</evidence>
<dbReference type="EMBL" id="UYWY01019901">
    <property type="protein sequence ID" value="VDM39736.1"/>
    <property type="molecule type" value="Genomic_DNA"/>
</dbReference>
<evidence type="ECO:0000313" key="5">
    <source>
        <dbReference type="WBParaSite" id="TCNE_0000841501-mRNA-1"/>
    </source>
</evidence>
<evidence type="ECO:0000256" key="1">
    <source>
        <dbReference type="SAM" id="MobiDB-lite"/>
    </source>
</evidence>
<feature type="transmembrane region" description="Helical" evidence="2">
    <location>
        <begin position="37"/>
        <end position="59"/>
    </location>
</feature>
<dbReference type="WBParaSite" id="TCNE_0000841501-mRNA-1">
    <property type="protein sequence ID" value="TCNE_0000841501-mRNA-1"/>
    <property type="gene ID" value="TCNE_0000841501"/>
</dbReference>
<keyword evidence="2" id="KW-0472">Membrane</keyword>
<feature type="compositionally biased region" description="Basic and acidic residues" evidence="1">
    <location>
        <begin position="219"/>
        <end position="237"/>
    </location>
</feature>
<name>A0A183UIU5_TOXCA</name>
<evidence type="ECO:0000313" key="3">
    <source>
        <dbReference type="EMBL" id="VDM39736.1"/>
    </source>
</evidence>
<feature type="region of interest" description="Disordered" evidence="1">
    <location>
        <begin position="1"/>
        <end position="20"/>
    </location>
</feature>
<keyword evidence="2" id="KW-0812">Transmembrane</keyword>
<gene>
    <name evidence="3" type="ORF">TCNE_LOCUS8415</name>
</gene>
<reference evidence="5" key="1">
    <citation type="submission" date="2016-06" db="UniProtKB">
        <authorList>
            <consortium name="WormBaseParasite"/>
        </authorList>
    </citation>
    <scope>IDENTIFICATION</scope>
</reference>
<keyword evidence="2" id="KW-1133">Transmembrane helix</keyword>
<reference evidence="3 4" key="2">
    <citation type="submission" date="2018-11" db="EMBL/GenBank/DDBJ databases">
        <authorList>
            <consortium name="Pathogen Informatics"/>
        </authorList>
    </citation>
    <scope>NUCLEOTIDE SEQUENCE [LARGE SCALE GENOMIC DNA]</scope>
</reference>
<keyword evidence="4" id="KW-1185">Reference proteome</keyword>
<sequence>MSEETITISPSTDGSATSEPLSFSSATANVNRQLAPWWMYALMIVAILCAIVALSLLVISRYQAKKCSQTHMQTIISATTNISDSCKAYNNIEKKDLDIKAKNEKGSSLDAIVGTKKRSDVSNGIDTGNSSSGPQKFNYDIKSEMQQGQSKQLKDVTSKPSINFHFFDKNSYEEDAENSGKCSEHSPYSLHIISVSASGQPQLQNINEEKPVSSSSPILDDHEPDTENKGTLQKDTDLSSSDASCAIEGNFVNRSSNCAREFQTSAKSGEQSIKEERLSIAESEDLEYRCEVTRPTTPPKLATRVHLDATALSTDSIAISSSTTRDYSELNTFSLSDLPTPFC</sequence>
<dbReference type="Proteomes" id="UP000050794">
    <property type="component" value="Unassembled WGS sequence"/>
</dbReference>
<proteinExistence type="predicted"/>
<protein>
    <submittedName>
        <fullName evidence="5">Ig-like domain-containing protein</fullName>
    </submittedName>
</protein>
<feature type="region of interest" description="Disordered" evidence="1">
    <location>
        <begin position="207"/>
        <end position="240"/>
    </location>
</feature>
<accession>A0A183UIU5</accession>
<evidence type="ECO:0000256" key="2">
    <source>
        <dbReference type="SAM" id="Phobius"/>
    </source>
</evidence>
<feature type="compositionally biased region" description="Polar residues" evidence="1">
    <location>
        <begin position="207"/>
        <end position="217"/>
    </location>
</feature>
<dbReference type="AlphaFoldDB" id="A0A183UIU5"/>